<proteinExistence type="predicted"/>
<gene>
    <name evidence="1" type="ORF">ACFFGH_10615</name>
</gene>
<protein>
    <submittedName>
        <fullName evidence="1">Uncharacterized protein</fullName>
    </submittedName>
</protein>
<dbReference type="RefSeq" id="WP_386668009.1">
    <property type="nucleotide sequence ID" value="NZ_JBHLTG010000002.1"/>
</dbReference>
<sequence length="144" mass="15810">MTTESTTASQRHVTITLADRGRSNQRGLRVGVNNMSAEELGRRALSDGLFGTDDLPRDWIYRAVDPLSGLRGRGLADAVARPVAHLLLAEHLLASEEAATVDEFRLGPSRAGRRSLRLTWTPRRQYVNAPDPEHITIEGEVSGI</sequence>
<name>A0ABV6RMT5_9GAMM</name>
<accession>A0ABV6RMT5</accession>
<evidence type="ECO:0000313" key="1">
    <source>
        <dbReference type="EMBL" id="MFC0678292.1"/>
    </source>
</evidence>
<dbReference type="EMBL" id="JBHLTG010000002">
    <property type="protein sequence ID" value="MFC0678292.1"/>
    <property type="molecule type" value="Genomic_DNA"/>
</dbReference>
<comment type="caution">
    <text evidence="1">The sequence shown here is derived from an EMBL/GenBank/DDBJ whole genome shotgun (WGS) entry which is preliminary data.</text>
</comment>
<evidence type="ECO:0000313" key="2">
    <source>
        <dbReference type="Proteomes" id="UP001589896"/>
    </source>
</evidence>
<keyword evidence="2" id="KW-1185">Reference proteome</keyword>
<dbReference type="Proteomes" id="UP001589896">
    <property type="component" value="Unassembled WGS sequence"/>
</dbReference>
<organism evidence="1 2">
    <name type="scientific">Lysobacter korlensis</name>
    <dbReference type="NCBI Taxonomy" id="553636"/>
    <lineage>
        <taxon>Bacteria</taxon>
        <taxon>Pseudomonadati</taxon>
        <taxon>Pseudomonadota</taxon>
        <taxon>Gammaproteobacteria</taxon>
        <taxon>Lysobacterales</taxon>
        <taxon>Lysobacteraceae</taxon>
        <taxon>Lysobacter</taxon>
    </lineage>
</organism>
<reference evidence="1 2" key="1">
    <citation type="submission" date="2024-09" db="EMBL/GenBank/DDBJ databases">
        <authorList>
            <person name="Sun Q."/>
            <person name="Mori K."/>
        </authorList>
    </citation>
    <scope>NUCLEOTIDE SEQUENCE [LARGE SCALE GENOMIC DNA]</scope>
    <source>
        <strain evidence="1 2">KCTC 23076</strain>
    </source>
</reference>